<proteinExistence type="inferred from homology"/>
<evidence type="ECO:0000256" key="4">
    <source>
        <dbReference type="ARBA" id="ARBA00023163"/>
    </source>
</evidence>
<gene>
    <name evidence="6" type="ORF">MOPEL_134_00220</name>
</gene>
<dbReference type="PROSITE" id="PS50931">
    <property type="entry name" value="HTH_LYSR"/>
    <property type="match status" value="1"/>
</dbReference>
<dbReference type="InterPro" id="IPR036388">
    <property type="entry name" value="WH-like_DNA-bd_sf"/>
</dbReference>
<dbReference type="GO" id="GO:0032993">
    <property type="term" value="C:protein-DNA complex"/>
    <property type="evidence" value="ECO:0007669"/>
    <property type="project" value="TreeGrafter"/>
</dbReference>
<dbReference type="InterPro" id="IPR005119">
    <property type="entry name" value="LysR_subst-bd"/>
</dbReference>
<dbReference type="Gene3D" id="1.10.10.10">
    <property type="entry name" value="Winged helix-like DNA-binding domain superfamily/Winged helix DNA-binding domain"/>
    <property type="match status" value="1"/>
</dbReference>
<dbReference type="InterPro" id="IPR000847">
    <property type="entry name" value="LysR_HTH_N"/>
</dbReference>
<keyword evidence="7" id="KW-1185">Reference proteome</keyword>
<protein>
    <submittedName>
        <fullName evidence="6">Putative LysR family transcriptional regulator</fullName>
    </submittedName>
</protein>
<sequence>MLDPRRLQCLYAVHVHGSVLDAALELGLTSSAVSQQIGKLEREVGAQLLERAGRGVVLTDAARILVEAAEEISAATDRATARLEDLRHDLSGTLRVSSFPSIIGPFVAPTLARMKADAPGLHIHLHEMFPERGREAVVGGHIDVALIHLWGDARPALPQGFTSTVVADDPIEVLLPSTHPFAGRDEVALADLVDDVWVTDDLEGFCRGWLVRRMSALGRRPRIDHLVDEIAGQLALVSAGLCNALLPRIAFGHVPPSIRSVPLVGETPFRRLHLLYRESAADRPALRRFVTELESRVSGSWTAPKE</sequence>
<dbReference type="Pfam" id="PF03466">
    <property type="entry name" value="LysR_substrate"/>
    <property type="match status" value="1"/>
</dbReference>
<name>H5UVI0_9MICO</name>
<dbReference type="Proteomes" id="UP000004367">
    <property type="component" value="Unassembled WGS sequence"/>
</dbReference>
<dbReference type="SUPFAM" id="SSF46785">
    <property type="entry name" value="Winged helix' DNA-binding domain"/>
    <property type="match status" value="1"/>
</dbReference>
<keyword evidence="4" id="KW-0804">Transcription</keyword>
<dbReference type="STRING" id="1089455.MOPEL_134_00220"/>
<dbReference type="PANTHER" id="PTHR30346:SF29">
    <property type="entry name" value="LYSR SUBSTRATE-BINDING"/>
    <property type="match status" value="1"/>
</dbReference>
<comment type="caution">
    <text evidence="6">The sequence shown here is derived from an EMBL/GenBank/DDBJ whole genome shotgun (WGS) entry which is preliminary data.</text>
</comment>
<dbReference type="SUPFAM" id="SSF53850">
    <property type="entry name" value="Periplasmic binding protein-like II"/>
    <property type="match status" value="1"/>
</dbReference>
<dbReference type="Gene3D" id="3.40.190.10">
    <property type="entry name" value="Periplasmic binding protein-like II"/>
    <property type="match status" value="2"/>
</dbReference>
<dbReference type="RefSeq" id="WP_009483581.1">
    <property type="nucleotide sequence ID" value="NZ_BAFE01000093.1"/>
</dbReference>
<dbReference type="GO" id="GO:0003700">
    <property type="term" value="F:DNA-binding transcription factor activity"/>
    <property type="evidence" value="ECO:0007669"/>
    <property type="project" value="InterPro"/>
</dbReference>
<dbReference type="eggNOG" id="COG0583">
    <property type="taxonomic scope" value="Bacteria"/>
</dbReference>
<dbReference type="GO" id="GO:0003677">
    <property type="term" value="F:DNA binding"/>
    <property type="evidence" value="ECO:0007669"/>
    <property type="project" value="UniProtKB-KW"/>
</dbReference>
<dbReference type="CDD" id="cd08423">
    <property type="entry name" value="PBP2_LTTR_like_6"/>
    <property type="match status" value="1"/>
</dbReference>
<dbReference type="OrthoDB" id="4131546at2"/>
<dbReference type="PANTHER" id="PTHR30346">
    <property type="entry name" value="TRANSCRIPTIONAL DUAL REGULATOR HCAR-RELATED"/>
    <property type="match status" value="1"/>
</dbReference>
<keyword evidence="2" id="KW-0805">Transcription regulation</keyword>
<evidence type="ECO:0000313" key="7">
    <source>
        <dbReference type="Proteomes" id="UP000004367"/>
    </source>
</evidence>
<dbReference type="Pfam" id="PF00126">
    <property type="entry name" value="HTH_1"/>
    <property type="match status" value="1"/>
</dbReference>
<reference evidence="6 7" key="1">
    <citation type="submission" date="2012-02" db="EMBL/GenBank/DDBJ databases">
        <title>Whole genome shotgun sequence of Mobilicoccus pelagius NBRC 104925.</title>
        <authorList>
            <person name="Yoshida Y."/>
            <person name="Hosoyama A."/>
            <person name="Tsuchikane K."/>
            <person name="Katsumata H."/>
            <person name="Yamazaki S."/>
            <person name="Fujita N."/>
        </authorList>
    </citation>
    <scope>NUCLEOTIDE SEQUENCE [LARGE SCALE GENOMIC DNA]</scope>
    <source>
        <strain evidence="6 7">NBRC 104925</strain>
    </source>
</reference>
<evidence type="ECO:0000259" key="5">
    <source>
        <dbReference type="PROSITE" id="PS50931"/>
    </source>
</evidence>
<organism evidence="6 7">
    <name type="scientific">Mobilicoccus pelagius NBRC 104925</name>
    <dbReference type="NCBI Taxonomy" id="1089455"/>
    <lineage>
        <taxon>Bacteria</taxon>
        <taxon>Bacillati</taxon>
        <taxon>Actinomycetota</taxon>
        <taxon>Actinomycetes</taxon>
        <taxon>Micrococcales</taxon>
        <taxon>Dermatophilaceae</taxon>
        <taxon>Mobilicoccus</taxon>
    </lineage>
</organism>
<evidence type="ECO:0000313" key="6">
    <source>
        <dbReference type="EMBL" id="GAB49738.1"/>
    </source>
</evidence>
<dbReference type="EMBL" id="BAFE01000093">
    <property type="protein sequence ID" value="GAB49738.1"/>
    <property type="molecule type" value="Genomic_DNA"/>
</dbReference>
<dbReference type="InterPro" id="IPR036390">
    <property type="entry name" value="WH_DNA-bd_sf"/>
</dbReference>
<evidence type="ECO:0000256" key="1">
    <source>
        <dbReference type="ARBA" id="ARBA00009437"/>
    </source>
</evidence>
<accession>H5UVI0</accession>
<feature type="domain" description="HTH lysR-type" evidence="5">
    <location>
        <begin position="2"/>
        <end position="59"/>
    </location>
</feature>
<evidence type="ECO:0000256" key="3">
    <source>
        <dbReference type="ARBA" id="ARBA00023125"/>
    </source>
</evidence>
<evidence type="ECO:0000256" key="2">
    <source>
        <dbReference type="ARBA" id="ARBA00023015"/>
    </source>
</evidence>
<comment type="similarity">
    <text evidence="1">Belongs to the LysR transcriptional regulatory family.</text>
</comment>
<dbReference type="AlphaFoldDB" id="H5UVI0"/>
<keyword evidence="3" id="KW-0238">DNA-binding</keyword>